<organism evidence="2 3">
    <name type="scientific">Dreissena polymorpha</name>
    <name type="common">Zebra mussel</name>
    <name type="synonym">Mytilus polymorpha</name>
    <dbReference type="NCBI Taxonomy" id="45954"/>
    <lineage>
        <taxon>Eukaryota</taxon>
        <taxon>Metazoa</taxon>
        <taxon>Spiralia</taxon>
        <taxon>Lophotrochozoa</taxon>
        <taxon>Mollusca</taxon>
        <taxon>Bivalvia</taxon>
        <taxon>Autobranchia</taxon>
        <taxon>Heteroconchia</taxon>
        <taxon>Euheterodonta</taxon>
        <taxon>Imparidentia</taxon>
        <taxon>Neoheterodontei</taxon>
        <taxon>Myida</taxon>
        <taxon>Dreissenoidea</taxon>
        <taxon>Dreissenidae</taxon>
        <taxon>Dreissena</taxon>
    </lineage>
</organism>
<gene>
    <name evidence="2" type="ORF">DPMN_115278</name>
</gene>
<comment type="caution">
    <text evidence="2">The sequence shown here is derived from an EMBL/GenBank/DDBJ whole genome shotgun (WGS) entry which is preliminary data.</text>
</comment>
<dbReference type="Proteomes" id="UP000828390">
    <property type="component" value="Unassembled WGS sequence"/>
</dbReference>
<accession>A0A9D4QSS2</accession>
<reference evidence="2" key="1">
    <citation type="journal article" date="2019" name="bioRxiv">
        <title>The Genome of the Zebra Mussel, Dreissena polymorpha: A Resource for Invasive Species Research.</title>
        <authorList>
            <person name="McCartney M.A."/>
            <person name="Auch B."/>
            <person name="Kono T."/>
            <person name="Mallez S."/>
            <person name="Zhang Y."/>
            <person name="Obille A."/>
            <person name="Becker A."/>
            <person name="Abrahante J.E."/>
            <person name="Garbe J."/>
            <person name="Badalamenti J.P."/>
            <person name="Herman A."/>
            <person name="Mangelson H."/>
            <person name="Liachko I."/>
            <person name="Sullivan S."/>
            <person name="Sone E.D."/>
            <person name="Koren S."/>
            <person name="Silverstein K.A.T."/>
            <person name="Beckman K.B."/>
            <person name="Gohl D.M."/>
        </authorList>
    </citation>
    <scope>NUCLEOTIDE SEQUENCE</scope>
    <source>
        <strain evidence="2">Duluth1</strain>
        <tissue evidence="2">Whole animal</tissue>
    </source>
</reference>
<dbReference type="AlphaFoldDB" id="A0A9D4QSS2"/>
<reference evidence="2" key="2">
    <citation type="submission" date="2020-11" db="EMBL/GenBank/DDBJ databases">
        <authorList>
            <person name="McCartney M.A."/>
            <person name="Auch B."/>
            <person name="Kono T."/>
            <person name="Mallez S."/>
            <person name="Becker A."/>
            <person name="Gohl D.M."/>
            <person name="Silverstein K.A.T."/>
            <person name="Koren S."/>
            <person name="Bechman K.B."/>
            <person name="Herman A."/>
            <person name="Abrahante J.E."/>
            <person name="Garbe J."/>
        </authorList>
    </citation>
    <scope>NUCLEOTIDE SEQUENCE</scope>
    <source>
        <strain evidence="2">Duluth1</strain>
        <tissue evidence="2">Whole animal</tissue>
    </source>
</reference>
<evidence type="ECO:0000256" key="1">
    <source>
        <dbReference type="SAM" id="MobiDB-lite"/>
    </source>
</evidence>
<evidence type="ECO:0000313" key="3">
    <source>
        <dbReference type="Proteomes" id="UP000828390"/>
    </source>
</evidence>
<sequence length="56" mass="5953">MVRLTSPSSCIAVTELPGIQRAQSLQDRRDSSSAVSDTSEGGSHVSRLSHSIGHIF</sequence>
<dbReference type="EMBL" id="JAIWYP010000004">
    <property type="protein sequence ID" value="KAH3841798.1"/>
    <property type="molecule type" value="Genomic_DNA"/>
</dbReference>
<feature type="compositionally biased region" description="Polar residues" evidence="1">
    <location>
        <begin position="32"/>
        <end position="49"/>
    </location>
</feature>
<feature type="region of interest" description="Disordered" evidence="1">
    <location>
        <begin position="21"/>
        <end position="56"/>
    </location>
</feature>
<keyword evidence="3" id="KW-1185">Reference proteome</keyword>
<evidence type="ECO:0000313" key="2">
    <source>
        <dbReference type="EMBL" id="KAH3841798.1"/>
    </source>
</evidence>
<proteinExistence type="predicted"/>
<protein>
    <submittedName>
        <fullName evidence="2">Uncharacterized protein</fullName>
    </submittedName>
</protein>
<name>A0A9D4QSS2_DREPO</name>